<dbReference type="InterPro" id="IPR024047">
    <property type="entry name" value="MM3350-like_sf"/>
</dbReference>
<dbReference type="Gene3D" id="3.10.290.30">
    <property type="entry name" value="MM3350-like"/>
    <property type="match status" value="1"/>
</dbReference>
<proteinExistence type="predicted"/>
<dbReference type="Pfam" id="PF07929">
    <property type="entry name" value="PRiA4_ORF3"/>
    <property type="match status" value="1"/>
</dbReference>
<dbReference type="PANTHER" id="PTHR41878:SF1">
    <property type="entry name" value="TNPR PROTEIN"/>
    <property type="match status" value="1"/>
</dbReference>
<dbReference type="InterPro" id="IPR012912">
    <property type="entry name" value="Plasmid_pRiA4b_Orf3-like"/>
</dbReference>
<accession>A0A7X0NP60</accession>
<evidence type="ECO:0000313" key="3">
    <source>
        <dbReference type="Proteomes" id="UP000565579"/>
    </source>
</evidence>
<dbReference type="SUPFAM" id="SSF159941">
    <property type="entry name" value="MM3350-like"/>
    <property type="match status" value="1"/>
</dbReference>
<dbReference type="EMBL" id="JACHMI010000001">
    <property type="protein sequence ID" value="MBB6547028.1"/>
    <property type="molecule type" value="Genomic_DNA"/>
</dbReference>
<dbReference type="PANTHER" id="PTHR41878">
    <property type="entry name" value="LEXA REPRESSOR-RELATED"/>
    <property type="match status" value="1"/>
</dbReference>
<dbReference type="RefSeq" id="WP_185101744.1">
    <property type="nucleotide sequence ID" value="NZ_JACHMI010000001.1"/>
</dbReference>
<comment type="caution">
    <text evidence="2">The sequence shown here is derived from an EMBL/GenBank/DDBJ whole genome shotgun (WGS) entry which is preliminary data.</text>
</comment>
<name>A0A7X0NP60_9ACTN</name>
<feature type="domain" description="Plasmid pRiA4b Orf3-like" evidence="1">
    <location>
        <begin position="220"/>
        <end position="392"/>
    </location>
</feature>
<keyword evidence="3" id="KW-1185">Reference proteome</keyword>
<dbReference type="Proteomes" id="UP000565579">
    <property type="component" value="Unassembled WGS sequence"/>
</dbReference>
<dbReference type="AlphaFoldDB" id="A0A7X0NP60"/>
<reference evidence="2 3" key="1">
    <citation type="submission" date="2020-08" db="EMBL/GenBank/DDBJ databases">
        <title>Sequencing the genomes of 1000 actinobacteria strains.</title>
        <authorList>
            <person name="Klenk H.-P."/>
        </authorList>
    </citation>
    <scope>NUCLEOTIDE SEQUENCE [LARGE SCALE GENOMIC DNA]</scope>
    <source>
        <strain evidence="2 3">DSM 43768</strain>
    </source>
</reference>
<sequence length="402" mass="44763">MQEELRAFTEWVGEGRKLTQTGNLTLSDARTLVALLKTGDEIDPKIGDRVFRTKSSTELPGLNLIVEWAKATGLVRVVKGRLLPVKKAAPLLNDPKRLWEASFTALGKMSQALFPKNYWYSSLVGEEFALIWPALQRRLYGGPVPVADLRELAWQIASPYYEMRDPRAQRRMADQDIDRLLTVLARLGVVELTEETATLTPAAVTTVRRSLGEAAPGEPIYQIRVTLQGSADPVIWRRLLVSPGITLARLHHILVTAMGWQDSHLHLFRVGGVLYGQPSREWDLDVVDEGKTSLAEVLAQVRAAIEYEYDLGDSWRHDIVLEEILTAEEGVRYPVLMDGEGACPPEDVGGIGGYAYFRLVLADPEHDEHDEYVRWAGLDTAQKFDPAKFAVEAARRALASAG</sequence>
<evidence type="ECO:0000259" key="1">
    <source>
        <dbReference type="Pfam" id="PF07929"/>
    </source>
</evidence>
<gene>
    <name evidence="2" type="ORF">HD593_001823</name>
</gene>
<protein>
    <recommendedName>
        <fullName evidence="1">Plasmid pRiA4b Orf3-like domain-containing protein</fullName>
    </recommendedName>
</protein>
<evidence type="ECO:0000313" key="2">
    <source>
        <dbReference type="EMBL" id="MBB6547028.1"/>
    </source>
</evidence>
<organism evidence="2 3">
    <name type="scientific">Nonomuraea rubra</name>
    <dbReference type="NCBI Taxonomy" id="46180"/>
    <lineage>
        <taxon>Bacteria</taxon>
        <taxon>Bacillati</taxon>
        <taxon>Actinomycetota</taxon>
        <taxon>Actinomycetes</taxon>
        <taxon>Streptosporangiales</taxon>
        <taxon>Streptosporangiaceae</taxon>
        <taxon>Nonomuraea</taxon>
    </lineage>
</organism>